<evidence type="ECO:0000256" key="1">
    <source>
        <dbReference type="SAM" id="Phobius"/>
    </source>
</evidence>
<evidence type="ECO:0000313" key="3">
    <source>
        <dbReference type="Proteomes" id="UP000032141"/>
    </source>
</evidence>
<dbReference type="Gramene" id="Bo08453s010.1">
    <property type="protein sequence ID" value="Bo08453s010.1"/>
    <property type="gene ID" value="Bo08453s010"/>
</dbReference>
<dbReference type="HOGENOM" id="CLU_2339619_0_0_1"/>
<keyword evidence="1" id="KW-0472">Membrane</keyword>
<dbReference type="AlphaFoldDB" id="A0A0D2ZYC9"/>
<feature type="transmembrane region" description="Helical" evidence="1">
    <location>
        <begin position="24"/>
        <end position="44"/>
    </location>
</feature>
<reference evidence="2" key="1">
    <citation type="journal article" date="2014" name="Genome Biol.">
        <title>Transcriptome and methylome profiling reveals relics of genome dominance in the mesopolyploid Brassica oleracea.</title>
        <authorList>
            <person name="Parkin I.A."/>
            <person name="Koh C."/>
            <person name="Tang H."/>
            <person name="Robinson S.J."/>
            <person name="Kagale S."/>
            <person name="Clarke W.E."/>
            <person name="Town C.D."/>
            <person name="Nixon J."/>
            <person name="Krishnakumar V."/>
            <person name="Bidwell S.L."/>
            <person name="Denoeud F."/>
            <person name="Belcram H."/>
            <person name="Links M.G."/>
            <person name="Just J."/>
            <person name="Clarke C."/>
            <person name="Bender T."/>
            <person name="Huebert T."/>
            <person name="Mason A.S."/>
            <person name="Pires J.C."/>
            <person name="Barker G."/>
            <person name="Moore J."/>
            <person name="Walley P.G."/>
            <person name="Manoli S."/>
            <person name="Batley J."/>
            <person name="Edwards D."/>
            <person name="Nelson M.N."/>
            <person name="Wang X."/>
            <person name="Paterson A.H."/>
            <person name="King G."/>
            <person name="Bancroft I."/>
            <person name="Chalhoub B."/>
            <person name="Sharpe A.G."/>
        </authorList>
    </citation>
    <scope>NUCLEOTIDE SEQUENCE [LARGE SCALE GENOMIC DNA]</scope>
    <source>
        <strain evidence="2">cv. TO1000</strain>
    </source>
</reference>
<keyword evidence="1" id="KW-1133">Transmembrane helix</keyword>
<organism evidence="2 3">
    <name type="scientific">Brassica oleracea var. oleracea</name>
    <dbReference type="NCBI Taxonomy" id="109376"/>
    <lineage>
        <taxon>Eukaryota</taxon>
        <taxon>Viridiplantae</taxon>
        <taxon>Streptophyta</taxon>
        <taxon>Embryophyta</taxon>
        <taxon>Tracheophyta</taxon>
        <taxon>Spermatophyta</taxon>
        <taxon>Magnoliopsida</taxon>
        <taxon>eudicotyledons</taxon>
        <taxon>Gunneridae</taxon>
        <taxon>Pentapetalae</taxon>
        <taxon>rosids</taxon>
        <taxon>malvids</taxon>
        <taxon>Brassicales</taxon>
        <taxon>Brassicaceae</taxon>
        <taxon>Brassiceae</taxon>
        <taxon>Brassica</taxon>
    </lineage>
</organism>
<reference evidence="2" key="2">
    <citation type="submission" date="2015-06" db="UniProtKB">
        <authorList>
            <consortium name="EnsemblPlants"/>
        </authorList>
    </citation>
    <scope>IDENTIFICATION</scope>
</reference>
<proteinExistence type="predicted"/>
<sequence>MDSLKGIDISACYTINGFAQALQVWVYTALPELGATFVHIFYLLQTRVINFVQKDIGQMFPKWEFDVEDTPAENIIKLMFVNNPWKWTMDCWEVTGTW</sequence>
<dbReference type="EnsemblPlants" id="Bo08453s010.1">
    <property type="protein sequence ID" value="Bo08453s010.1"/>
    <property type="gene ID" value="Bo08453s010"/>
</dbReference>
<keyword evidence="3" id="KW-1185">Reference proteome</keyword>
<evidence type="ECO:0000313" key="2">
    <source>
        <dbReference type="EnsemblPlants" id="Bo08453s010.1"/>
    </source>
</evidence>
<keyword evidence="1" id="KW-0812">Transmembrane</keyword>
<name>A0A0D2ZYC9_BRAOL</name>
<dbReference type="Proteomes" id="UP000032141">
    <property type="component" value="Unassembled WGS sequence"/>
</dbReference>
<protein>
    <submittedName>
        <fullName evidence="2">Uncharacterized protein</fullName>
    </submittedName>
</protein>
<accession>A0A0D2ZYC9</accession>